<organism evidence="1 2">
    <name type="scientific">Flaviramulus basaltis</name>
    <dbReference type="NCBI Taxonomy" id="369401"/>
    <lineage>
        <taxon>Bacteria</taxon>
        <taxon>Pseudomonadati</taxon>
        <taxon>Bacteroidota</taxon>
        <taxon>Flavobacteriia</taxon>
        <taxon>Flavobacteriales</taxon>
        <taxon>Flavobacteriaceae</taxon>
        <taxon>Flaviramulus</taxon>
    </lineage>
</organism>
<name>A0A1K2IA38_9FLAO</name>
<proteinExistence type="predicted"/>
<dbReference type="Proteomes" id="UP000182544">
    <property type="component" value="Unassembled WGS sequence"/>
</dbReference>
<dbReference type="STRING" id="369401.SAMN05428642_101125"/>
<evidence type="ECO:0000313" key="2">
    <source>
        <dbReference type="Proteomes" id="UP000182544"/>
    </source>
</evidence>
<reference evidence="1 2" key="1">
    <citation type="submission" date="2016-10" db="EMBL/GenBank/DDBJ databases">
        <authorList>
            <person name="de Groot N.N."/>
        </authorList>
    </citation>
    <scope>NUCLEOTIDE SEQUENCE [LARGE SCALE GENOMIC DNA]</scope>
    <source>
        <strain evidence="1 2">DSM 18180</strain>
    </source>
</reference>
<dbReference type="AlphaFoldDB" id="A0A1K2IA38"/>
<protein>
    <submittedName>
        <fullName evidence="1">Uncharacterized protein</fullName>
    </submittedName>
</protein>
<keyword evidence="2" id="KW-1185">Reference proteome</keyword>
<evidence type="ECO:0000313" key="1">
    <source>
        <dbReference type="EMBL" id="SFZ89292.1"/>
    </source>
</evidence>
<gene>
    <name evidence="1" type="ORF">SAMN05428642_101125</name>
</gene>
<accession>A0A1K2IA38</accession>
<dbReference type="EMBL" id="FPKV01000001">
    <property type="protein sequence ID" value="SFZ89292.1"/>
    <property type="molecule type" value="Genomic_DNA"/>
</dbReference>
<sequence>MSLFYFLNFTKYFTPIFSVLKLKTEHIKPKTYLPLLCVLWFLMSCGSHKNMATQESSIESSPKIIFLNYNIKKTADNKRSIKFINKIVTDGKLKKTDVLEDGIIGDLVCMQLDKNSNTLQRFIIKNPLVKNIEYIDESNSFQNKKIDLDSAQFSLRLQLRPNTKYIAISNFSTSENPKKPLIKTNIN</sequence>